<evidence type="ECO:0000256" key="4">
    <source>
        <dbReference type="ARBA" id="ARBA00022679"/>
    </source>
</evidence>
<dbReference type="Gene3D" id="3.40.640.10">
    <property type="entry name" value="Type I PLP-dependent aspartate aminotransferase-like (Major domain)"/>
    <property type="match status" value="1"/>
</dbReference>
<gene>
    <name evidence="8" type="ORF">SAMN04488692_1092</name>
</gene>
<dbReference type="RefSeq" id="WP_089759718.1">
    <property type="nucleotide sequence ID" value="NZ_FNGO01000009.1"/>
</dbReference>
<dbReference type="PANTHER" id="PTHR46383:SF1">
    <property type="entry name" value="ASPARTATE AMINOTRANSFERASE"/>
    <property type="match status" value="1"/>
</dbReference>
<organism evidence="8 9">
    <name type="scientific">Halarsenatibacter silvermanii</name>
    <dbReference type="NCBI Taxonomy" id="321763"/>
    <lineage>
        <taxon>Bacteria</taxon>
        <taxon>Bacillati</taxon>
        <taxon>Bacillota</taxon>
        <taxon>Clostridia</taxon>
        <taxon>Halanaerobiales</taxon>
        <taxon>Halarsenatibacteraceae</taxon>
        <taxon>Halarsenatibacter</taxon>
    </lineage>
</organism>
<evidence type="ECO:0000313" key="8">
    <source>
        <dbReference type="EMBL" id="SDL77345.1"/>
    </source>
</evidence>
<protein>
    <recommendedName>
        <fullName evidence="6">Aminotransferase</fullName>
        <ecNumber evidence="6">2.6.1.-</ecNumber>
    </recommendedName>
</protein>
<dbReference type="FunFam" id="3.40.640.10:FF:000033">
    <property type="entry name" value="Aspartate aminotransferase"/>
    <property type="match status" value="1"/>
</dbReference>
<dbReference type="Proteomes" id="UP000199476">
    <property type="component" value="Unassembled WGS sequence"/>
</dbReference>
<dbReference type="InterPro" id="IPR004838">
    <property type="entry name" value="NHTrfase_class1_PyrdxlP-BS"/>
</dbReference>
<evidence type="ECO:0000256" key="1">
    <source>
        <dbReference type="ARBA" id="ARBA00001933"/>
    </source>
</evidence>
<keyword evidence="3 6" id="KW-0032">Aminotransferase</keyword>
<keyword evidence="4 6" id="KW-0808">Transferase</keyword>
<dbReference type="SUPFAM" id="SSF53383">
    <property type="entry name" value="PLP-dependent transferases"/>
    <property type="match status" value="1"/>
</dbReference>
<dbReference type="EMBL" id="FNGO01000009">
    <property type="protein sequence ID" value="SDL77345.1"/>
    <property type="molecule type" value="Genomic_DNA"/>
</dbReference>
<dbReference type="Pfam" id="PF00155">
    <property type="entry name" value="Aminotran_1_2"/>
    <property type="match status" value="1"/>
</dbReference>
<evidence type="ECO:0000256" key="3">
    <source>
        <dbReference type="ARBA" id="ARBA00022576"/>
    </source>
</evidence>
<comment type="similarity">
    <text evidence="2 6">Belongs to the class-I pyridoxal-phosphate-dependent aminotransferase family.</text>
</comment>
<evidence type="ECO:0000256" key="2">
    <source>
        <dbReference type="ARBA" id="ARBA00007441"/>
    </source>
</evidence>
<evidence type="ECO:0000256" key="5">
    <source>
        <dbReference type="ARBA" id="ARBA00022898"/>
    </source>
</evidence>
<dbReference type="STRING" id="321763.SAMN04488692_1092"/>
<comment type="cofactor">
    <cofactor evidence="1 6">
        <name>pyridoxal 5'-phosphate</name>
        <dbReference type="ChEBI" id="CHEBI:597326"/>
    </cofactor>
</comment>
<dbReference type="InterPro" id="IPR004839">
    <property type="entry name" value="Aminotransferase_I/II_large"/>
</dbReference>
<dbReference type="PRINTS" id="PR00753">
    <property type="entry name" value="ACCSYNTHASE"/>
</dbReference>
<dbReference type="InterPro" id="IPR015421">
    <property type="entry name" value="PyrdxlP-dep_Trfase_major"/>
</dbReference>
<dbReference type="AlphaFoldDB" id="A0A1G9MUN5"/>
<evidence type="ECO:0000313" key="9">
    <source>
        <dbReference type="Proteomes" id="UP000199476"/>
    </source>
</evidence>
<dbReference type="PROSITE" id="PS00105">
    <property type="entry name" value="AA_TRANSFER_CLASS_1"/>
    <property type="match status" value="1"/>
</dbReference>
<keyword evidence="5" id="KW-0663">Pyridoxal phosphate</keyword>
<dbReference type="GO" id="GO:0006520">
    <property type="term" value="P:amino acid metabolic process"/>
    <property type="evidence" value="ECO:0007669"/>
    <property type="project" value="InterPro"/>
</dbReference>
<dbReference type="EC" id="2.6.1.-" evidence="6"/>
<dbReference type="GO" id="GO:0008483">
    <property type="term" value="F:transaminase activity"/>
    <property type="evidence" value="ECO:0007669"/>
    <property type="project" value="UniProtKB-KW"/>
</dbReference>
<reference evidence="8 9" key="1">
    <citation type="submission" date="2016-10" db="EMBL/GenBank/DDBJ databases">
        <authorList>
            <person name="de Groot N.N."/>
        </authorList>
    </citation>
    <scope>NUCLEOTIDE SEQUENCE [LARGE SCALE GENOMIC DNA]</scope>
    <source>
        <strain evidence="8 9">SLAS-1</strain>
    </source>
</reference>
<accession>A0A1G9MUN5</accession>
<dbReference type="Gene3D" id="3.90.1150.10">
    <property type="entry name" value="Aspartate Aminotransferase, domain 1"/>
    <property type="match status" value="1"/>
</dbReference>
<keyword evidence="9" id="KW-1185">Reference proteome</keyword>
<proteinExistence type="inferred from homology"/>
<feature type="domain" description="Aminotransferase class I/classII large" evidence="7">
    <location>
        <begin position="31"/>
        <end position="382"/>
    </location>
</feature>
<dbReference type="OrthoDB" id="9802328at2"/>
<name>A0A1G9MUN5_9FIRM</name>
<dbReference type="CDD" id="cd00609">
    <property type="entry name" value="AAT_like"/>
    <property type="match status" value="1"/>
</dbReference>
<dbReference type="InterPro" id="IPR015422">
    <property type="entry name" value="PyrdxlP-dep_Trfase_small"/>
</dbReference>
<dbReference type="InterPro" id="IPR050596">
    <property type="entry name" value="AspAT/PAT-like"/>
</dbReference>
<dbReference type="GO" id="GO:0030170">
    <property type="term" value="F:pyridoxal phosphate binding"/>
    <property type="evidence" value="ECO:0007669"/>
    <property type="project" value="InterPro"/>
</dbReference>
<sequence length="390" mass="43254">MRESERLSQIPLAGIREVFEKAKELEAGGRDIVHLEIGRPDFDTPEAIKEAASTALDRGFVHYTSNFGIDELRQAVADKLKKENGIDLSYEGIIITGGASMALATAIFGLLDPGDEILIPTPAYPAYRKQARLAEAHPVPVPLKYESGFSLEVEELERRSGENTKMLVLNSPHNPTGTALSRENLERIAEFARRQDIYVLADECYEKILFGRTEHHSIASLPGMQERTLTVNSTSKSYAMTGWRVGFIAGPPQIISSLIKVPQNISICATSFAQIGALRAYRKNDEELIGDMIEEINRRRQLVVEALNRIDLLEFIPPGGALYVFPRITDTELDSQQVSDYLLEEAGVAVTPGDDFGRAGRGFIRIALTTDFDRLQMAMDRIGSALDKWS</sequence>
<dbReference type="PANTHER" id="PTHR46383">
    <property type="entry name" value="ASPARTATE AMINOTRANSFERASE"/>
    <property type="match status" value="1"/>
</dbReference>
<evidence type="ECO:0000256" key="6">
    <source>
        <dbReference type="RuleBase" id="RU000481"/>
    </source>
</evidence>
<evidence type="ECO:0000259" key="7">
    <source>
        <dbReference type="Pfam" id="PF00155"/>
    </source>
</evidence>
<dbReference type="InterPro" id="IPR015424">
    <property type="entry name" value="PyrdxlP-dep_Trfase"/>
</dbReference>